<reference evidence="1 2" key="1">
    <citation type="submission" date="2018-06" db="EMBL/GenBank/DDBJ databases">
        <title>Comparative genomics reveals the genomic features of Rhizophagus irregularis, R. cerebriforme, R. diaphanum and Gigaspora rosea, and their symbiotic lifestyle signature.</title>
        <authorList>
            <person name="Morin E."/>
            <person name="San Clemente H."/>
            <person name="Chen E.C.H."/>
            <person name="De La Providencia I."/>
            <person name="Hainaut M."/>
            <person name="Kuo A."/>
            <person name="Kohler A."/>
            <person name="Murat C."/>
            <person name="Tang N."/>
            <person name="Roy S."/>
            <person name="Loubradou J."/>
            <person name="Henrissat B."/>
            <person name="Grigoriev I.V."/>
            <person name="Corradi N."/>
            <person name="Roux C."/>
            <person name="Martin F.M."/>
        </authorList>
    </citation>
    <scope>NUCLEOTIDE SEQUENCE [LARGE SCALE GENOMIC DNA]</scope>
    <source>
        <strain evidence="1 2">DAOM 227022</strain>
    </source>
</reference>
<name>A0A397SHN2_9GLOM</name>
<protein>
    <submittedName>
        <fullName evidence="1">Uncharacterized protein</fullName>
    </submittedName>
</protein>
<evidence type="ECO:0000313" key="1">
    <source>
        <dbReference type="EMBL" id="RIA82291.1"/>
    </source>
</evidence>
<gene>
    <name evidence="1" type="ORF">C1645_835589</name>
</gene>
<dbReference type="OrthoDB" id="2336234at2759"/>
<sequence>MPAKISEVYYIHECTERLTQEFTVKELITVFSIETQIEDFDIGDVNAMSIKVLKGLDFDMMPLIGLNVMIVGITTKTVRNIDGRSVFEFYVKENLEEISPGKKRSNRTTREAIPRATRRSRTNTLAQMELTPNQGLSSAFEANPIPNMDSFTVTTMTNDNNTLQVKNNNVI</sequence>
<accession>A0A397SHN2</accession>
<dbReference type="AlphaFoldDB" id="A0A397SHN2"/>
<comment type="caution">
    <text evidence="1">The sequence shown here is derived from an EMBL/GenBank/DDBJ whole genome shotgun (WGS) entry which is preliminary data.</text>
</comment>
<dbReference type="Proteomes" id="UP000265703">
    <property type="component" value="Unassembled WGS sequence"/>
</dbReference>
<proteinExistence type="predicted"/>
<dbReference type="EMBL" id="QKYT01000680">
    <property type="protein sequence ID" value="RIA82291.1"/>
    <property type="molecule type" value="Genomic_DNA"/>
</dbReference>
<keyword evidence="2" id="KW-1185">Reference proteome</keyword>
<evidence type="ECO:0000313" key="2">
    <source>
        <dbReference type="Proteomes" id="UP000265703"/>
    </source>
</evidence>
<organism evidence="1 2">
    <name type="scientific">Glomus cerebriforme</name>
    <dbReference type="NCBI Taxonomy" id="658196"/>
    <lineage>
        <taxon>Eukaryota</taxon>
        <taxon>Fungi</taxon>
        <taxon>Fungi incertae sedis</taxon>
        <taxon>Mucoromycota</taxon>
        <taxon>Glomeromycotina</taxon>
        <taxon>Glomeromycetes</taxon>
        <taxon>Glomerales</taxon>
        <taxon>Glomeraceae</taxon>
        <taxon>Glomus</taxon>
    </lineage>
</organism>